<keyword evidence="2" id="KW-1185">Reference proteome</keyword>
<protein>
    <submittedName>
        <fullName evidence="1">Uncharacterized protein</fullName>
    </submittedName>
</protein>
<dbReference type="Proteomes" id="UP000828390">
    <property type="component" value="Unassembled WGS sequence"/>
</dbReference>
<name>A0A9D4IK30_DREPO</name>
<comment type="caution">
    <text evidence="1">The sequence shown here is derived from an EMBL/GenBank/DDBJ whole genome shotgun (WGS) entry which is preliminary data.</text>
</comment>
<gene>
    <name evidence="1" type="ORF">DPMN_175925</name>
</gene>
<organism evidence="1 2">
    <name type="scientific">Dreissena polymorpha</name>
    <name type="common">Zebra mussel</name>
    <name type="synonym">Mytilus polymorpha</name>
    <dbReference type="NCBI Taxonomy" id="45954"/>
    <lineage>
        <taxon>Eukaryota</taxon>
        <taxon>Metazoa</taxon>
        <taxon>Spiralia</taxon>
        <taxon>Lophotrochozoa</taxon>
        <taxon>Mollusca</taxon>
        <taxon>Bivalvia</taxon>
        <taxon>Autobranchia</taxon>
        <taxon>Heteroconchia</taxon>
        <taxon>Euheterodonta</taxon>
        <taxon>Imparidentia</taxon>
        <taxon>Neoheterodontei</taxon>
        <taxon>Myida</taxon>
        <taxon>Dreissenoidea</taxon>
        <taxon>Dreissenidae</taxon>
        <taxon>Dreissena</taxon>
    </lineage>
</organism>
<dbReference type="AlphaFoldDB" id="A0A9D4IK30"/>
<evidence type="ECO:0000313" key="1">
    <source>
        <dbReference type="EMBL" id="KAH3774543.1"/>
    </source>
</evidence>
<sequence length="154" mass="17919">MFHWTLDKSWSTCSYPISANVSLDIKEELINMFISHHYQCFAGHYRRACQHVHIPSLPMFHWALEKSSSTCSYPISANVSLDIKEELINMFISYLCQCFGGHYRRACQHVHIPSLPMFHWTLQKSLSTCSYPISANVSLINMFISHLCQCFTRH</sequence>
<reference evidence="1" key="1">
    <citation type="journal article" date="2019" name="bioRxiv">
        <title>The Genome of the Zebra Mussel, Dreissena polymorpha: A Resource for Invasive Species Research.</title>
        <authorList>
            <person name="McCartney M.A."/>
            <person name="Auch B."/>
            <person name="Kono T."/>
            <person name="Mallez S."/>
            <person name="Zhang Y."/>
            <person name="Obille A."/>
            <person name="Becker A."/>
            <person name="Abrahante J.E."/>
            <person name="Garbe J."/>
            <person name="Badalamenti J.P."/>
            <person name="Herman A."/>
            <person name="Mangelson H."/>
            <person name="Liachko I."/>
            <person name="Sullivan S."/>
            <person name="Sone E.D."/>
            <person name="Koren S."/>
            <person name="Silverstein K.A.T."/>
            <person name="Beckman K.B."/>
            <person name="Gohl D.M."/>
        </authorList>
    </citation>
    <scope>NUCLEOTIDE SEQUENCE</scope>
    <source>
        <strain evidence="1">Duluth1</strain>
        <tissue evidence="1">Whole animal</tissue>
    </source>
</reference>
<dbReference type="EMBL" id="JAIWYP010000009">
    <property type="protein sequence ID" value="KAH3774543.1"/>
    <property type="molecule type" value="Genomic_DNA"/>
</dbReference>
<reference evidence="1" key="2">
    <citation type="submission" date="2020-11" db="EMBL/GenBank/DDBJ databases">
        <authorList>
            <person name="McCartney M.A."/>
            <person name="Auch B."/>
            <person name="Kono T."/>
            <person name="Mallez S."/>
            <person name="Becker A."/>
            <person name="Gohl D.M."/>
            <person name="Silverstein K.A.T."/>
            <person name="Koren S."/>
            <person name="Bechman K.B."/>
            <person name="Herman A."/>
            <person name="Abrahante J.E."/>
            <person name="Garbe J."/>
        </authorList>
    </citation>
    <scope>NUCLEOTIDE SEQUENCE</scope>
    <source>
        <strain evidence="1">Duluth1</strain>
        <tissue evidence="1">Whole animal</tissue>
    </source>
</reference>
<accession>A0A9D4IK30</accession>
<evidence type="ECO:0000313" key="2">
    <source>
        <dbReference type="Proteomes" id="UP000828390"/>
    </source>
</evidence>
<proteinExistence type="predicted"/>